<keyword evidence="2" id="KW-1185">Reference proteome</keyword>
<dbReference type="KEGG" id="maer:DAI18_07160"/>
<protein>
    <submittedName>
        <fullName evidence="1">Uncharacterized protein</fullName>
    </submittedName>
</protein>
<proteinExistence type="predicted"/>
<accession>A0A2S0P906</accession>
<evidence type="ECO:0000313" key="1">
    <source>
        <dbReference type="EMBL" id="AVY93848.1"/>
    </source>
</evidence>
<name>A0A2S0P906_9NEIS</name>
<dbReference type="EMBL" id="CP028519">
    <property type="protein sequence ID" value="AVY93848.1"/>
    <property type="molecule type" value="Genomic_DNA"/>
</dbReference>
<dbReference type="AlphaFoldDB" id="A0A2S0P906"/>
<dbReference type="Proteomes" id="UP000244173">
    <property type="component" value="Chromosome"/>
</dbReference>
<reference evidence="1 2" key="1">
    <citation type="submission" date="2018-04" db="EMBL/GenBank/DDBJ databases">
        <title>Denitrifier Microvirgula.</title>
        <authorList>
            <person name="Anderson E."/>
            <person name="Jang J."/>
            <person name="Ishii S."/>
        </authorList>
    </citation>
    <scope>NUCLEOTIDE SEQUENCE [LARGE SCALE GENOMIC DNA]</scope>
    <source>
        <strain evidence="1 2">BE2.4</strain>
    </source>
</reference>
<sequence length="95" mass="10675">MRELKKQVLKATERKPLDLSAMLAAQPSVEGLVAIKKAEEFTVTEDAKEAIRILIEELPKLFPEIEVYQSKALRLRTGEWLLAPAQYAALKALRG</sequence>
<gene>
    <name evidence="1" type="ORF">DAI18_07160</name>
</gene>
<organism evidence="1 2">
    <name type="scientific">Microvirgula aerodenitrificans</name>
    <dbReference type="NCBI Taxonomy" id="57480"/>
    <lineage>
        <taxon>Bacteria</taxon>
        <taxon>Pseudomonadati</taxon>
        <taxon>Pseudomonadota</taxon>
        <taxon>Betaproteobacteria</taxon>
        <taxon>Neisseriales</taxon>
        <taxon>Aquaspirillaceae</taxon>
        <taxon>Microvirgula</taxon>
    </lineage>
</organism>
<evidence type="ECO:0000313" key="2">
    <source>
        <dbReference type="Proteomes" id="UP000244173"/>
    </source>
</evidence>